<keyword evidence="1" id="KW-1133">Transmembrane helix</keyword>
<proteinExistence type="predicted"/>
<keyword evidence="1" id="KW-0812">Transmembrane</keyword>
<gene>
    <name evidence="2" type="ORF">M153_90800091</name>
</gene>
<evidence type="ECO:0000313" key="2">
    <source>
        <dbReference type="EMBL" id="KRH93404.1"/>
    </source>
</evidence>
<feature type="transmembrane region" description="Helical" evidence="1">
    <location>
        <begin position="93"/>
        <end position="114"/>
    </location>
</feature>
<comment type="caution">
    <text evidence="2">The sequence shown here is derived from an EMBL/GenBank/DDBJ whole genome shotgun (WGS) entry which is preliminary data.</text>
</comment>
<keyword evidence="1" id="KW-0472">Membrane</keyword>
<dbReference type="VEuPathDB" id="MicrosporidiaDB:M153_90800091"/>
<keyword evidence="3" id="KW-1185">Reference proteome</keyword>
<sequence>MIVGPYVPRTGIFKTDRQYEDDTFEANSTKTTDIIYEGDIATFPKQPFLKNICYQLYGKVGEEQWKNVNCRTINGPIVTTSNECKDVEWSFSYWYIVYGFLVLVLLLGTGLLIYKMVEKMCKRHNTKKPLTEIDDPECGNSPEIITDQNIETSSSIEKIGQIQPTISYKIDNSMPSYENIASHFTEIDFNDKCTSNHIYTKISKDQNSDSSFDD</sequence>
<dbReference type="Proteomes" id="UP000051530">
    <property type="component" value="Unassembled WGS sequence"/>
</dbReference>
<dbReference type="EMBL" id="LGUB01000349">
    <property type="protein sequence ID" value="KRH93404.1"/>
    <property type="molecule type" value="Genomic_DNA"/>
</dbReference>
<reference evidence="2 3" key="1">
    <citation type="submission" date="2015-07" db="EMBL/GenBank/DDBJ databases">
        <title>The genome of Pseudoloma neurophilia, a relevant intracellular parasite of the zebrafish.</title>
        <authorList>
            <person name="Ndikumana S."/>
            <person name="Pelin A."/>
            <person name="Sanders J."/>
            <person name="Corradi N."/>
        </authorList>
    </citation>
    <scope>NUCLEOTIDE SEQUENCE [LARGE SCALE GENOMIC DNA]</scope>
    <source>
        <strain evidence="2 3">MK1</strain>
    </source>
</reference>
<protein>
    <submittedName>
        <fullName evidence="2">Uncharacterized protein</fullName>
    </submittedName>
</protein>
<name>A0A0R0LVH2_9MICR</name>
<organism evidence="2 3">
    <name type="scientific">Pseudoloma neurophilia</name>
    <dbReference type="NCBI Taxonomy" id="146866"/>
    <lineage>
        <taxon>Eukaryota</taxon>
        <taxon>Fungi</taxon>
        <taxon>Fungi incertae sedis</taxon>
        <taxon>Microsporidia</taxon>
        <taxon>Pseudoloma</taxon>
    </lineage>
</organism>
<evidence type="ECO:0000256" key="1">
    <source>
        <dbReference type="SAM" id="Phobius"/>
    </source>
</evidence>
<dbReference type="AlphaFoldDB" id="A0A0R0LVH2"/>
<accession>A0A0R0LVH2</accession>
<evidence type="ECO:0000313" key="3">
    <source>
        <dbReference type="Proteomes" id="UP000051530"/>
    </source>
</evidence>